<dbReference type="PANTHER" id="PTHR11709">
    <property type="entry name" value="MULTI-COPPER OXIDASE"/>
    <property type="match status" value="1"/>
</dbReference>
<protein>
    <recommendedName>
        <fullName evidence="6">Plastocyanin-like domain-containing protein</fullName>
    </recommendedName>
</protein>
<dbReference type="AlphaFoldDB" id="A0A059BBS8"/>
<dbReference type="Gene3D" id="2.60.40.420">
    <property type="entry name" value="Cupredoxins - blue copper proteins"/>
    <property type="match status" value="2"/>
</dbReference>
<feature type="domain" description="Plastocyanin-like" evidence="4">
    <location>
        <begin position="35"/>
        <end position="141"/>
    </location>
</feature>
<organism evidence="5">
    <name type="scientific">Eucalyptus grandis</name>
    <name type="common">Flooded gum</name>
    <dbReference type="NCBI Taxonomy" id="71139"/>
    <lineage>
        <taxon>Eukaryota</taxon>
        <taxon>Viridiplantae</taxon>
        <taxon>Streptophyta</taxon>
        <taxon>Embryophyta</taxon>
        <taxon>Tracheophyta</taxon>
        <taxon>Spermatophyta</taxon>
        <taxon>Magnoliopsida</taxon>
        <taxon>eudicotyledons</taxon>
        <taxon>Gunneridae</taxon>
        <taxon>Pentapetalae</taxon>
        <taxon>rosids</taxon>
        <taxon>malvids</taxon>
        <taxon>Myrtales</taxon>
        <taxon>Myrtaceae</taxon>
        <taxon>Myrtoideae</taxon>
        <taxon>Eucalypteae</taxon>
        <taxon>Eucalyptus</taxon>
    </lineage>
</organism>
<reference evidence="5" key="1">
    <citation type="submission" date="2013-07" db="EMBL/GenBank/DDBJ databases">
        <title>The genome of Eucalyptus grandis.</title>
        <authorList>
            <person name="Schmutz J."/>
            <person name="Hayes R."/>
            <person name="Myburg A."/>
            <person name="Tuskan G."/>
            <person name="Grattapaglia D."/>
            <person name="Rokhsar D.S."/>
        </authorList>
    </citation>
    <scope>NUCLEOTIDE SEQUENCE</scope>
    <source>
        <tissue evidence="5">Leaf extractions</tissue>
    </source>
</reference>
<dbReference type="InParanoid" id="A0A059BBS8"/>
<dbReference type="Gramene" id="KCW63135">
    <property type="protein sequence ID" value="KCW63135"/>
    <property type="gene ID" value="EUGRSUZ_G00745"/>
</dbReference>
<dbReference type="STRING" id="71139.A0A059BBS8"/>
<feature type="signal peptide" evidence="2">
    <location>
        <begin position="1"/>
        <end position="20"/>
    </location>
</feature>
<dbReference type="Pfam" id="PF00394">
    <property type="entry name" value="Cu-oxidase"/>
    <property type="match status" value="1"/>
</dbReference>
<dbReference type="SUPFAM" id="SSF49503">
    <property type="entry name" value="Cupredoxins"/>
    <property type="match status" value="2"/>
</dbReference>
<dbReference type="InterPro" id="IPR011707">
    <property type="entry name" value="Cu-oxidase-like_N"/>
</dbReference>
<dbReference type="OrthoDB" id="2121828at2759"/>
<sequence length="331" mass="37136">MGGSMTLLLLLLAMLGLAGARVRVYNWDVRRELKSPSSYKKQVVTINRESPGPTIQAGRGDRVFVRVTNRLEENLAIHWGGTRQIKSLGSDGTEAINQRPIFPGETFTYRFIADRLGKSPYYSYYRTQTVDGLYGFVDVLPPYSMTEPSACDYGKSIILDDQYYKSYYDWAAEPESLLIPGKGKFDCAESTTRDAINPQYSHWWVDPGKTYCLNISSVTTQSTLSFQIEGHNLTVVEADGHYVEPSLIVYSGKKYSVKIKTDQDRSRNYRITTNIVGRNATTTTPLGLAMLSYSSPTGLIWNGVTPQLVQSLANKAHQGYHMMLAFLLMQV</sequence>
<dbReference type="PANTHER" id="PTHR11709:SF218">
    <property type="entry name" value="L-ASCORBATE OXIDASE"/>
    <property type="match status" value="1"/>
</dbReference>
<accession>A0A059BBS8</accession>
<name>A0A059BBS8_EUCGR</name>
<feature type="domain" description="Plastocyanin-like" evidence="3">
    <location>
        <begin position="165"/>
        <end position="295"/>
    </location>
</feature>
<evidence type="ECO:0000256" key="2">
    <source>
        <dbReference type="SAM" id="SignalP"/>
    </source>
</evidence>
<comment type="similarity">
    <text evidence="1">Belongs to the multicopper oxidase family.</text>
</comment>
<evidence type="ECO:0000313" key="5">
    <source>
        <dbReference type="EMBL" id="KCW63135.1"/>
    </source>
</evidence>
<dbReference type="GO" id="GO:0016491">
    <property type="term" value="F:oxidoreductase activity"/>
    <property type="evidence" value="ECO:0000318"/>
    <property type="project" value="GO_Central"/>
</dbReference>
<gene>
    <name evidence="5" type="ORF">EUGRSUZ_G00745</name>
</gene>
<evidence type="ECO:0000256" key="1">
    <source>
        <dbReference type="ARBA" id="ARBA00010609"/>
    </source>
</evidence>
<dbReference type="InterPro" id="IPR001117">
    <property type="entry name" value="Cu-oxidase_2nd"/>
</dbReference>
<dbReference type="InterPro" id="IPR008972">
    <property type="entry name" value="Cupredoxin"/>
</dbReference>
<evidence type="ECO:0008006" key="6">
    <source>
        <dbReference type="Google" id="ProtNLM"/>
    </source>
</evidence>
<evidence type="ECO:0000259" key="3">
    <source>
        <dbReference type="Pfam" id="PF00394"/>
    </source>
</evidence>
<proteinExistence type="inferred from homology"/>
<feature type="chain" id="PRO_5001568319" description="Plastocyanin-like domain-containing protein" evidence="2">
    <location>
        <begin position="21"/>
        <end position="331"/>
    </location>
</feature>
<keyword evidence="2" id="KW-0732">Signal</keyword>
<dbReference type="eggNOG" id="KOG1263">
    <property type="taxonomic scope" value="Eukaryota"/>
</dbReference>
<dbReference type="EMBL" id="KK198759">
    <property type="protein sequence ID" value="KCW63135.1"/>
    <property type="molecule type" value="Genomic_DNA"/>
</dbReference>
<dbReference type="OMA" id="MTEPSAC"/>
<dbReference type="Pfam" id="PF07732">
    <property type="entry name" value="Cu-oxidase_3"/>
    <property type="match status" value="1"/>
</dbReference>
<evidence type="ECO:0000259" key="4">
    <source>
        <dbReference type="Pfam" id="PF07732"/>
    </source>
</evidence>
<dbReference type="KEGG" id="egr:104452800"/>
<dbReference type="InterPro" id="IPR045087">
    <property type="entry name" value="Cu-oxidase_fam"/>
</dbReference>
<dbReference type="GO" id="GO:0005507">
    <property type="term" value="F:copper ion binding"/>
    <property type="evidence" value="ECO:0007669"/>
    <property type="project" value="InterPro"/>
</dbReference>